<dbReference type="RefSeq" id="WP_183350822.1">
    <property type="nucleotide sequence ID" value="NZ_JACHEO010000010.1"/>
</dbReference>
<feature type="region of interest" description="Disordered" evidence="1">
    <location>
        <begin position="1"/>
        <end position="27"/>
    </location>
</feature>
<evidence type="ECO:0000313" key="2">
    <source>
        <dbReference type="EMBL" id="MBB5348259.1"/>
    </source>
</evidence>
<organism evidence="2 3">
    <name type="scientific">Desulfoprunum benzoelyticum</name>
    <dbReference type="NCBI Taxonomy" id="1506996"/>
    <lineage>
        <taxon>Bacteria</taxon>
        <taxon>Pseudomonadati</taxon>
        <taxon>Thermodesulfobacteriota</taxon>
        <taxon>Desulfobulbia</taxon>
        <taxon>Desulfobulbales</taxon>
        <taxon>Desulfobulbaceae</taxon>
        <taxon>Desulfoprunum</taxon>
    </lineage>
</organism>
<sequence length="76" mass="9046">MKEFANGSRTPPSYDRNAIPSDAIQKNPDLFKSRDGRFVWYRGQKFPCVGRVSTQKADWRLDILRRRQRLNELMME</sequence>
<name>A0A840V3D9_9BACT</name>
<comment type="caution">
    <text evidence="2">The sequence shown here is derived from an EMBL/GenBank/DDBJ whole genome shotgun (WGS) entry which is preliminary data.</text>
</comment>
<evidence type="ECO:0000313" key="3">
    <source>
        <dbReference type="Proteomes" id="UP000539642"/>
    </source>
</evidence>
<dbReference type="EMBL" id="JACHEO010000010">
    <property type="protein sequence ID" value="MBB5348259.1"/>
    <property type="molecule type" value="Genomic_DNA"/>
</dbReference>
<protein>
    <submittedName>
        <fullName evidence="2">Uncharacterized protein</fullName>
    </submittedName>
</protein>
<accession>A0A840V3D9</accession>
<reference evidence="2 3" key="1">
    <citation type="submission" date="2020-08" db="EMBL/GenBank/DDBJ databases">
        <title>Genomic Encyclopedia of Type Strains, Phase IV (KMG-IV): sequencing the most valuable type-strain genomes for metagenomic binning, comparative biology and taxonomic classification.</title>
        <authorList>
            <person name="Goeker M."/>
        </authorList>
    </citation>
    <scope>NUCLEOTIDE SEQUENCE [LARGE SCALE GENOMIC DNA]</scope>
    <source>
        <strain evidence="2 3">DSM 28570</strain>
    </source>
</reference>
<proteinExistence type="predicted"/>
<keyword evidence="3" id="KW-1185">Reference proteome</keyword>
<evidence type="ECO:0000256" key="1">
    <source>
        <dbReference type="SAM" id="MobiDB-lite"/>
    </source>
</evidence>
<dbReference type="AlphaFoldDB" id="A0A840V3D9"/>
<dbReference type="Proteomes" id="UP000539642">
    <property type="component" value="Unassembled WGS sequence"/>
</dbReference>
<gene>
    <name evidence="2" type="ORF">HNQ81_001990</name>
</gene>